<dbReference type="AlphaFoldDB" id="A0A0A8Y3I9"/>
<dbReference type="EMBL" id="GBRH01277511">
    <property type="protein sequence ID" value="JAD20384.1"/>
    <property type="molecule type" value="Transcribed_RNA"/>
</dbReference>
<protein>
    <submittedName>
        <fullName evidence="1">Uncharacterized protein</fullName>
    </submittedName>
</protein>
<reference evidence="1" key="1">
    <citation type="submission" date="2014-09" db="EMBL/GenBank/DDBJ databases">
        <authorList>
            <person name="Magalhaes I.L.F."/>
            <person name="Oliveira U."/>
            <person name="Santos F.R."/>
            <person name="Vidigal T.H.D.A."/>
            <person name="Brescovit A.D."/>
            <person name="Santos A.J."/>
        </authorList>
    </citation>
    <scope>NUCLEOTIDE SEQUENCE</scope>
    <source>
        <tissue evidence="1">Shoot tissue taken approximately 20 cm above the soil surface</tissue>
    </source>
</reference>
<accession>A0A0A8Y3I9</accession>
<reference evidence="1" key="2">
    <citation type="journal article" date="2015" name="Data Brief">
        <title>Shoot transcriptome of the giant reed, Arundo donax.</title>
        <authorList>
            <person name="Barrero R.A."/>
            <person name="Guerrero F.D."/>
            <person name="Moolhuijzen P."/>
            <person name="Goolsby J.A."/>
            <person name="Tidwell J."/>
            <person name="Bellgard S.E."/>
            <person name="Bellgard M.I."/>
        </authorList>
    </citation>
    <scope>NUCLEOTIDE SEQUENCE</scope>
    <source>
        <tissue evidence="1">Shoot tissue taken approximately 20 cm above the soil surface</tissue>
    </source>
</reference>
<organism evidence="1">
    <name type="scientific">Arundo donax</name>
    <name type="common">Giant reed</name>
    <name type="synonym">Donax arundinaceus</name>
    <dbReference type="NCBI Taxonomy" id="35708"/>
    <lineage>
        <taxon>Eukaryota</taxon>
        <taxon>Viridiplantae</taxon>
        <taxon>Streptophyta</taxon>
        <taxon>Embryophyta</taxon>
        <taxon>Tracheophyta</taxon>
        <taxon>Spermatophyta</taxon>
        <taxon>Magnoliopsida</taxon>
        <taxon>Liliopsida</taxon>
        <taxon>Poales</taxon>
        <taxon>Poaceae</taxon>
        <taxon>PACMAD clade</taxon>
        <taxon>Arundinoideae</taxon>
        <taxon>Arundineae</taxon>
        <taxon>Arundo</taxon>
    </lineage>
</organism>
<name>A0A0A8Y3I9_ARUDO</name>
<proteinExistence type="predicted"/>
<evidence type="ECO:0000313" key="1">
    <source>
        <dbReference type="EMBL" id="JAD20384.1"/>
    </source>
</evidence>
<sequence length="57" mass="6673">MQLSRVFEIERRKHIRSNQSDCWCPGGGRLVAGKLPFQFAEFQVLRHQSRLLLFTSP</sequence>